<dbReference type="PANTHER" id="PTHR30086:SF20">
    <property type="entry name" value="ARGININE EXPORTER PROTEIN ARGO-RELATED"/>
    <property type="match status" value="1"/>
</dbReference>
<organism evidence="7 8">
    <name type="scientific">Adlercreutzia wanghongyangiae</name>
    <dbReference type="NCBI Taxonomy" id="3111451"/>
    <lineage>
        <taxon>Bacteria</taxon>
        <taxon>Bacillati</taxon>
        <taxon>Actinomycetota</taxon>
        <taxon>Coriobacteriia</taxon>
        <taxon>Eggerthellales</taxon>
        <taxon>Eggerthellaceae</taxon>
        <taxon>Adlercreutzia</taxon>
    </lineage>
</organism>
<dbReference type="PANTHER" id="PTHR30086">
    <property type="entry name" value="ARGININE EXPORTER PROTEIN ARGO"/>
    <property type="match status" value="1"/>
</dbReference>
<evidence type="ECO:0000256" key="4">
    <source>
        <dbReference type="ARBA" id="ARBA00022989"/>
    </source>
</evidence>
<feature type="transmembrane region" description="Helical" evidence="6">
    <location>
        <begin position="176"/>
        <end position="193"/>
    </location>
</feature>
<accession>A0ABU6IH65</accession>
<gene>
    <name evidence="7" type="ORF">VIN30_04815</name>
</gene>
<feature type="transmembrane region" description="Helical" evidence="6">
    <location>
        <begin position="71"/>
        <end position="90"/>
    </location>
</feature>
<keyword evidence="2" id="KW-1003">Cell membrane</keyword>
<comment type="subcellular location">
    <subcellularLocation>
        <location evidence="1">Cell membrane</location>
        <topology evidence="1">Multi-pass membrane protein</topology>
    </subcellularLocation>
</comment>
<evidence type="ECO:0000256" key="6">
    <source>
        <dbReference type="SAM" id="Phobius"/>
    </source>
</evidence>
<comment type="caution">
    <text evidence="7">The sequence shown here is derived from an EMBL/GenBank/DDBJ whole genome shotgun (WGS) entry which is preliminary data.</text>
</comment>
<reference evidence="7 8" key="1">
    <citation type="submission" date="2024-01" db="EMBL/GenBank/DDBJ databases">
        <title>novel species in genus Adlercreutzia.</title>
        <authorList>
            <person name="Liu X."/>
        </authorList>
    </citation>
    <scope>NUCLEOTIDE SEQUENCE [LARGE SCALE GENOMIC DNA]</scope>
    <source>
        <strain evidence="7 8">R7</strain>
    </source>
</reference>
<name>A0ABU6IH65_9ACTN</name>
<dbReference type="RefSeq" id="WP_338209736.1">
    <property type="nucleotide sequence ID" value="NZ_JAYMFF010000008.1"/>
</dbReference>
<dbReference type="InterPro" id="IPR001123">
    <property type="entry name" value="LeuE-type"/>
</dbReference>
<protein>
    <submittedName>
        <fullName evidence="7">LysE family transporter</fullName>
    </submittedName>
</protein>
<feature type="transmembrane region" description="Helical" evidence="6">
    <location>
        <begin position="110"/>
        <end position="135"/>
    </location>
</feature>
<dbReference type="Pfam" id="PF01810">
    <property type="entry name" value="LysE"/>
    <property type="match status" value="1"/>
</dbReference>
<evidence type="ECO:0000256" key="1">
    <source>
        <dbReference type="ARBA" id="ARBA00004651"/>
    </source>
</evidence>
<keyword evidence="8" id="KW-1185">Reference proteome</keyword>
<evidence type="ECO:0000313" key="8">
    <source>
        <dbReference type="Proteomes" id="UP001349994"/>
    </source>
</evidence>
<evidence type="ECO:0000256" key="3">
    <source>
        <dbReference type="ARBA" id="ARBA00022692"/>
    </source>
</evidence>
<keyword evidence="4 6" id="KW-1133">Transmembrane helix</keyword>
<feature type="transmembrane region" description="Helical" evidence="6">
    <location>
        <begin position="40"/>
        <end position="65"/>
    </location>
</feature>
<keyword evidence="3 6" id="KW-0812">Transmembrane</keyword>
<dbReference type="EMBL" id="JAYMFF010000008">
    <property type="protein sequence ID" value="MEC4175765.1"/>
    <property type="molecule type" value="Genomic_DNA"/>
</dbReference>
<evidence type="ECO:0000256" key="5">
    <source>
        <dbReference type="ARBA" id="ARBA00023136"/>
    </source>
</evidence>
<feature type="transmembrane region" description="Helical" evidence="6">
    <location>
        <begin position="141"/>
        <end position="164"/>
    </location>
</feature>
<sequence>METQAAGAFLIYCLVNAFTPGPGNILALSTAASHGWRRGMPLYLGIFCGYFAVQAICALTVFFLGSAVPDALGILKYAGAAYVVWLAVHIARSRPEEDGSGGRPSFVQGFLLQFVNAKIYLFGITALVGFIVGHASDLPTLMVVEMVIASIGTVATLVWIAFGVALQKAYLRHFRAANLVFAATLMLCAVEMLA</sequence>
<evidence type="ECO:0000313" key="7">
    <source>
        <dbReference type="EMBL" id="MEC4175765.1"/>
    </source>
</evidence>
<feature type="transmembrane region" description="Helical" evidence="6">
    <location>
        <begin position="6"/>
        <end position="28"/>
    </location>
</feature>
<evidence type="ECO:0000256" key="2">
    <source>
        <dbReference type="ARBA" id="ARBA00022475"/>
    </source>
</evidence>
<dbReference type="Proteomes" id="UP001349994">
    <property type="component" value="Unassembled WGS sequence"/>
</dbReference>
<proteinExistence type="predicted"/>
<keyword evidence="5 6" id="KW-0472">Membrane</keyword>